<dbReference type="EMBL" id="CP092871">
    <property type="protein sequence ID" value="UYV71949.1"/>
    <property type="molecule type" value="Genomic_DNA"/>
</dbReference>
<sequence>MPRYCLFGDTVNTASRMESTGERTYPGSTFSAKDPDQPCYTRHLAWALPRLRYNPSRGGGHQGDITLGHSALGDTGLVQGKGLMKTFWLEGEMS</sequence>
<keyword evidence="4" id="KW-1133">Transmembrane helix</keyword>
<reference evidence="10 11" key="1">
    <citation type="submission" date="2022-01" db="EMBL/GenBank/DDBJ databases">
        <title>A chromosomal length assembly of Cordylochernes scorpioides.</title>
        <authorList>
            <person name="Zeh D."/>
            <person name="Zeh J."/>
        </authorList>
    </citation>
    <scope>NUCLEOTIDE SEQUENCE [LARGE SCALE GENOMIC DNA]</scope>
    <source>
        <strain evidence="10">IN4F17</strain>
        <tissue evidence="10">Whole Body</tissue>
    </source>
</reference>
<evidence type="ECO:0000256" key="1">
    <source>
        <dbReference type="ARBA" id="ARBA00004370"/>
    </source>
</evidence>
<dbReference type="PROSITE" id="PS50125">
    <property type="entry name" value="GUANYLATE_CYCLASE_2"/>
    <property type="match status" value="1"/>
</dbReference>
<keyword evidence="6" id="KW-0325">Glycoprotein</keyword>
<keyword evidence="3" id="KW-0547">Nucleotide-binding</keyword>
<organism evidence="10 11">
    <name type="scientific">Cordylochernes scorpioides</name>
    <dbReference type="NCBI Taxonomy" id="51811"/>
    <lineage>
        <taxon>Eukaryota</taxon>
        <taxon>Metazoa</taxon>
        <taxon>Ecdysozoa</taxon>
        <taxon>Arthropoda</taxon>
        <taxon>Chelicerata</taxon>
        <taxon>Arachnida</taxon>
        <taxon>Pseudoscorpiones</taxon>
        <taxon>Cheliferoidea</taxon>
        <taxon>Chernetidae</taxon>
        <taxon>Cordylochernes</taxon>
    </lineage>
</organism>
<dbReference type="PANTHER" id="PTHR11920">
    <property type="entry name" value="GUANYLYL CYCLASE"/>
    <property type="match status" value="1"/>
</dbReference>
<evidence type="ECO:0000256" key="2">
    <source>
        <dbReference type="ARBA" id="ARBA00022692"/>
    </source>
</evidence>
<keyword evidence="5" id="KW-0472">Membrane</keyword>
<evidence type="ECO:0000313" key="11">
    <source>
        <dbReference type="Proteomes" id="UP001235939"/>
    </source>
</evidence>
<keyword evidence="7" id="KW-0456">Lyase</keyword>
<dbReference type="InterPro" id="IPR001054">
    <property type="entry name" value="A/G_cyclase"/>
</dbReference>
<dbReference type="Gene3D" id="3.30.70.1230">
    <property type="entry name" value="Nucleotide cyclase"/>
    <property type="match status" value="1"/>
</dbReference>
<accession>A0ABY6KTK8</accession>
<dbReference type="InterPro" id="IPR050401">
    <property type="entry name" value="Cyclic_nucleotide_synthase"/>
</dbReference>
<keyword evidence="11" id="KW-1185">Reference proteome</keyword>
<evidence type="ECO:0000256" key="3">
    <source>
        <dbReference type="ARBA" id="ARBA00022741"/>
    </source>
</evidence>
<evidence type="ECO:0000256" key="6">
    <source>
        <dbReference type="ARBA" id="ARBA00023180"/>
    </source>
</evidence>
<evidence type="ECO:0000256" key="4">
    <source>
        <dbReference type="ARBA" id="ARBA00022989"/>
    </source>
</evidence>
<protein>
    <submittedName>
        <fullName evidence="10">Gcy-15</fullName>
    </submittedName>
</protein>
<dbReference type="SUPFAM" id="SSF55073">
    <property type="entry name" value="Nucleotide cyclase"/>
    <property type="match status" value="1"/>
</dbReference>
<comment type="subcellular location">
    <subcellularLocation>
        <location evidence="1">Membrane</location>
    </subcellularLocation>
</comment>
<keyword evidence="2" id="KW-0812">Transmembrane</keyword>
<dbReference type="InterPro" id="IPR029787">
    <property type="entry name" value="Nucleotide_cyclase"/>
</dbReference>
<proteinExistence type="predicted"/>
<name>A0ABY6KTK8_9ARAC</name>
<dbReference type="Pfam" id="PF00211">
    <property type="entry name" value="Guanylate_cyc"/>
    <property type="match status" value="1"/>
</dbReference>
<evidence type="ECO:0000256" key="7">
    <source>
        <dbReference type="ARBA" id="ARBA00023239"/>
    </source>
</evidence>
<feature type="domain" description="Guanylate cyclase" evidence="9">
    <location>
        <begin position="1"/>
        <end position="18"/>
    </location>
</feature>
<gene>
    <name evidence="10" type="ORF">LAZ67_9001288</name>
</gene>
<evidence type="ECO:0000259" key="9">
    <source>
        <dbReference type="PROSITE" id="PS50125"/>
    </source>
</evidence>
<evidence type="ECO:0000256" key="5">
    <source>
        <dbReference type="ARBA" id="ARBA00023136"/>
    </source>
</evidence>
<feature type="region of interest" description="Disordered" evidence="8">
    <location>
        <begin position="16"/>
        <end position="35"/>
    </location>
</feature>
<dbReference type="PANTHER" id="PTHR11920:SF335">
    <property type="entry name" value="GUANYLATE CYCLASE"/>
    <property type="match status" value="1"/>
</dbReference>
<evidence type="ECO:0000256" key="8">
    <source>
        <dbReference type="SAM" id="MobiDB-lite"/>
    </source>
</evidence>
<dbReference type="Proteomes" id="UP001235939">
    <property type="component" value="Chromosome 09"/>
</dbReference>
<evidence type="ECO:0000313" key="10">
    <source>
        <dbReference type="EMBL" id="UYV71949.1"/>
    </source>
</evidence>